<dbReference type="PANTHER" id="PTHR34203:SF15">
    <property type="entry name" value="SLL1173 PROTEIN"/>
    <property type="match status" value="1"/>
</dbReference>
<dbReference type="Gene3D" id="3.40.50.150">
    <property type="entry name" value="Vaccinia Virus protein VP39"/>
    <property type="match status" value="1"/>
</dbReference>
<evidence type="ECO:0000313" key="2">
    <source>
        <dbReference type="EMBL" id="PIT90989.1"/>
    </source>
</evidence>
<dbReference type="Pfam" id="PF05050">
    <property type="entry name" value="Methyltransf_21"/>
    <property type="match status" value="1"/>
</dbReference>
<dbReference type="NCBIfam" id="TIGR01444">
    <property type="entry name" value="fkbM_fam"/>
    <property type="match status" value="1"/>
</dbReference>
<feature type="non-terminal residue" evidence="2">
    <location>
        <position position="1"/>
    </location>
</feature>
<dbReference type="InterPro" id="IPR006342">
    <property type="entry name" value="FkbM_mtfrase"/>
</dbReference>
<proteinExistence type="predicted"/>
<sequence length="212" mass="23462">EETQVFRDVLKPGMTFVDVGANIGYFSLFAAQLVGVEGRVVAFEPEEENFKLLVKNISENGYRNVTAERMALSDSEGELSFYKDPSNLCAHSLVKGEGRAEVIVPATTFDAYFKDYLPDVVKIDVEGAEPSVLAGMSETLRSNKKPIIIIEYFPSALHRFGVEPEVCLESLKQAGYRISLITPEGIKEISTTKIQSGVDFEKLTNLLCEPKN</sequence>
<feature type="domain" description="Methyltransferase FkbM" evidence="1">
    <location>
        <begin position="18"/>
        <end position="178"/>
    </location>
</feature>
<gene>
    <name evidence="2" type="ORF">COU17_02730</name>
</gene>
<name>A0A2M6WDX0_9BACT</name>
<protein>
    <recommendedName>
        <fullName evidence="1">Methyltransferase FkbM domain-containing protein</fullName>
    </recommendedName>
</protein>
<dbReference type="EMBL" id="PFBJ01000015">
    <property type="protein sequence ID" value="PIT90989.1"/>
    <property type="molecule type" value="Genomic_DNA"/>
</dbReference>
<dbReference type="PANTHER" id="PTHR34203">
    <property type="entry name" value="METHYLTRANSFERASE, FKBM FAMILY PROTEIN"/>
    <property type="match status" value="1"/>
</dbReference>
<dbReference type="Proteomes" id="UP000228809">
    <property type="component" value="Unassembled WGS sequence"/>
</dbReference>
<dbReference type="InterPro" id="IPR029063">
    <property type="entry name" value="SAM-dependent_MTases_sf"/>
</dbReference>
<accession>A0A2M6WDX0</accession>
<reference evidence="3" key="1">
    <citation type="submission" date="2017-09" db="EMBL/GenBank/DDBJ databases">
        <title>Depth-based differentiation of microbial function through sediment-hosted aquifers and enrichment of novel symbionts in the deep terrestrial subsurface.</title>
        <authorList>
            <person name="Probst A.J."/>
            <person name="Ladd B."/>
            <person name="Jarett J.K."/>
            <person name="Geller-Mcgrath D.E."/>
            <person name="Sieber C.M.K."/>
            <person name="Emerson J.B."/>
            <person name="Anantharaman K."/>
            <person name="Thomas B.C."/>
            <person name="Malmstrom R."/>
            <person name="Stieglmeier M."/>
            <person name="Klingl A."/>
            <person name="Woyke T."/>
            <person name="Ryan C.M."/>
            <person name="Banfield J.F."/>
        </authorList>
    </citation>
    <scope>NUCLEOTIDE SEQUENCE [LARGE SCALE GENOMIC DNA]</scope>
</reference>
<comment type="caution">
    <text evidence="2">The sequence shown here is derived from an EMBL/GenBank/DDBJ whole genome shotgun (WGS) entry which is preliminary data.</text>
</comment>
<organism evidence="2 3">
    <name type="scientific">Candidatus Kaiserbacteria bacterium CG10_big_fil_rev_8_21_14_0_10_49_17</name>
    <dbReference type="NCBI Taxonomy" id="1974609"/>
    <lineage>
        <taxon>Bacteria</taxon>
        <taxon>Candidatus Kaiseribacteriota</taxon>
    </lineage>
</organism>
<evidence type="ECO:0000259" key="1">
    <source>
        <dbReference type="Pfam" id="PF05050"/>
    </source>
</evidence>
<dbReference type="SUPFAM" id="SSF53335">
    <property type="entry name" value="S-adenosyl-L-methionine-dependent methyltransferases"/>
    <property type="match status" value="1"/>
</dbReference>
<dbReference type="InterPro" id="IPR052514">
    <property type="entry name" value="SAM-dependent_MTase"/>
</dbReference>
<evidence type="ECO:0000313" key="3">
    <source>
        <dbReference type="Proteomes" id="UP000228809"/>
    </source>
</evidence>
<dbReference type="AlphaFoldDB" id="A0A2M6WDX0"/>